<organism evidence="18 19">
    <name type="scientific">Tunturiibacter empetritectus</name>
    <dbReference type="NCBI Taxonomy" id="3069691"/>
    <lineage>
        <taxon>Bacteria</taxon>
        <taxon>Pseudomonadati</taxon>
        <taxon>Acidobacteriota</taxon>
        <taxon>Terriglobia</taxon>
        <taxon>Terriglobales</taxon>
        <taxon>Acidobacteriaceae</taxon>
        <taxon>Tunturiibacter</taxon>
    </lineage>
</organism>
<comment type="function">
    <text evidence="11 13">Catalyzes the reduction of ribonucleotides to deoxyribonucleotides. May function to provide a pool of deoxyribonucleotide precursors for DNA repair during oxygen limitation and/or for immediate growth after restoration of oxygen.</text>
</comment>
<dbReference type="InterPro" id="IPR013678">
    <property type="entry name" value="RNR_2_N"/>
</dbReference>
<keyword evidence="10 13" id="KW-0170">Cobalt</keyword>
<feature type="compositionally biased region" description="Low complexity" evidence="14">
    <location>
        <begin position="1"/>
        <end position="18"/>
    </location>
</feature>
<dbReference type="NCBIfam" id="NF005122">
    <property type="entry name" value="PRK06556.1"/>
    <property type="match status" value="1"/>
</dbReference>
<dbReference type="GO" id="GO:0004748">
    <property type="term" value="F:ribonucleoside-diphosphate reductase activity, thioredoxin disulfide as acceptor"/>
    <property type="evidence" value="ECO:0007669"/>
    <property type="project" value="UniProtKB-EC"/>
</dbReference>
<evidence type="ECO:0000256" key="2">
    <source>
        <dbReference type="ARBA" id="ARBA00007405"/>
    </source>
</evidence>
<feature type="domain" description="Ribonucleotide reductase class II vitamin B12-dependent N-terminal" evidence="16">
    <location>
        <begin position="57"/>
        <end position="146"/>
    </location>
</feature>
<proteinExistence type="inferred from homology"/>
<dbReference type="Gene3D" id="3.20.70.20">
    <property type="match status" value="1"/>
</dbReference>
<keyword evidence="19" id="KW-1185">Reference proteome</keyword>
<feature type="region of interest" description="Disordered" evidence="14">
    <location>
        <begin position="996"/>
        <end position="1034"/>
    </location>
</feature>
<dbReference type="AlphaFoldDB" id="A0A7W8IL83"/>
<dbReference type="NCBIfam" id="TIGR02504">
    <property type="entry name" value="NrdJ_Z"/>
    <property type="match status" value="1"/>
</dbReference>
<dbReference type="InterPro" id="IPR013344">
    <property type="entry name" value="RNR_NrdJ/NrdZ"/>
</dbReference>
<evidence type="ECO:0000259" key="17">
    <source>
        <dbReference type="Pfam" id="PF12637"/>
    </source>
</evidence>
<keyword evidence="6 13" id="KW-0237">DNA synthesis</keyword>
<dbReference type="GO" id="GO:0071897">
    <property type="term" value="P:DNA biosynthetic process"/>
    <property type="evidence" value="ECO:0007669"/>
    <property type="project" value="UniProtKB-KW"/>
</dbReference>
<evidence type="ECO:0000256" key="12">
    <source>
        <dbReference type="ARBA" id="ARBA00047754"/>
    </source>
</evidence>
<evidence type="ECO:0000313" key="19">
    <source>
        <dbReference type="Proteomes" id="UP000568106"/>
    </source>
</evidence>
<sequence>MATIPNQTHTQGQNGTQTAPGAAGFENQRTPGLKFDRHFTKPGISPYDELVWELRDAIIQDFKGKIIFEQKNVEVPADWSMTATNIVASKYLHGLNGSDERESGVRALITRVAESIRDWGIAGGYFASQADADTFYAELAHLLLNQKVAFNSPVWFNVGCDRLEPNSDAQNWHWNATTGKVEFSVTGYTKPQCSACFINSVQDSLDSILTLAKTEGMLFKWGSGAGSNLSNIRGSMETLSGGGTASGPLSFMRGFDAFAGVIKSGGKTRRAAKMVILNVDHPDVEDFIQCKVKEEQKAWHLMQAGYDGSGPDSEAYSSIFFQNANNSVRVNDEFMRAVESDGTFVTRTVKERTTVKEYKARDLMHTLAEATWQCGDPGMQFDTTINKWHTSKNTGRINASNPCSEYMFLDDSACNLASFNLLKFLTPGGQFDIPSYRHAIEIVTTAMEIIVDSAGYPTEMISKNSHDYRPLGLGYANLGALLMAFGLPYDSDAGRDFAATLTSILCGDAYWQSSRIAETCPPLGAATPLTQQASIEGGACPGFYVNREPFLDVVRMHRAEVNNIGKSKTSSARGPENQEPFSVPQLDSLIEASRHAWDGALAHGEKHGYRNSQVTVLAPTGTIGFMMDCDTTGIEPDLALVKYKKLVGGGMIKIVNNTVPSALIKLGYSESEVNAIVSYIDATGTIEGAPAIKPEHLAVFDCSFKPSKGTRSISYIGHIKMMGATQPFLSGAISKTVNLPQDCSVDDIAEAYMESWRQGLKAVAIYRDNSKGTQPLNVTAQTDADKKGTRGTNAVATAAGVLTAVAAQAEIDEAVEVAKAATRQQLTEAMENATAAHVRIHSLETQLKQIADAALQNSDAADSQAPPRAVRHRLPAERASVTHKFGLAGHEGYITVGLYPNGQPGEIFIRMAKEGSTVSGLMDSFATAVSLALQHGVPLRVLCEKFAHTRFEPSGWTGNEQIGYAKSIMDYIFRWIQIRFLSGHQFDLFVGLTPQNQGQSSIPTSIPVEGTVNAPGNRIESSNLRGPSSTSVPVNRIESSVLPNLHASAVILSGAKDPEAAGPATNSLDLSASTSHYDSHEHTHPTTPPQQGIAPDLSARSGLESPNPMSLEDRGIYHPSNAMKSMYEMGDSPSCATCGAIMTRSGSCYRCMSCGSTSGCS</sequence>
<evidence type="ECO:0000256" key="9">
    <source>
        <dbReference type="ARBA" id="ARBA00023157"/>
    </source>
</evidence>
<feature type="compositionally biased region" description="Polar residues" evidence="14">
    <location>
        <begin position="1019"/>
        <end position="1034"/>
    </location>
</feature>
<keyword evidence="9" id="KW-1015">Disulfide bond</keyword>
<feature type="domain" description="Ribonucleotide reductase large subunit C-terminal" evidence="15">
    <location>
        <begin position="194"/>
        <end position="766"/>
    </location>
</feature>
<gene>
    <name evidence="18" type="ORF">HDF09_003102</name>
</gene>
<dbReference type="GO" id="GO:0000166">
    <property type="term" value="F:nucleotide binding"/>
    <property type="evidence" value="ECO:0007669"/>
    <property type="project" value="UniProtKB-KW"/>
</dbReference>
<dbReference type="Pfam" id="PF08471">
    <property type="entry name" value="Ribonuc_red_2_N"/>
    <property type="match status" value="1"/>
</dbReference>
<evidence type="ECO:0000256" key="4">
    <source>
        <dbReference type="ARBA" id="ARBA00014409"/>
    </source>
</evidence>
<accession>A0A7W8IL83</accession>
<dbReference type="InterPro" id="IPR024434">
    <property type="entry name" value="TSCPD_dom"/>
</dbReference>
<keyword evidence="8 13" id="KW-0560">Oxidoreductase</keyword>
<comment type="catalytic activity">
    <reaction evidence="12 13">
        <text>a 2'-deoxyribonucleoside 5'-diphosphate + [thioredoxin]-disulfide + H2O = a ribonucleoside 5'-diphosphate + [thioredoxin]-dithiol</text>
        <dbReference type="Rhea" id="RHEA:23252"/>
        <dbReference type="Rhea" id="RHEA-COMP:10698"/>
        <dbReference type="Rhea" id="RHEA-COMP:10700"/>
        <dbReference type="ChEBI" id="CHEBI:15377"/>
        <dbReference type="ChEBI" id="CHEBI:29950"/>
        <dbReference type="ChEBI" id="CHEBI:50058"/>
        <dbReference type="ChEBI" id="CHEBI:57930"/>
        <dbReference type="ChEBI" id="CHEBI:73316"/>
        <dbReference type="EC" id="1.17.4.1"/>
    </reaction>
</comment>
<evidence type="ECO:0000259" key="16">
    <source>
        <dbReference type="Pfam" id="PF08471"/>
    </source>
</evidence>
<evidence type="ECO:0000256" key="7">
    <source>
        <dbReference type="ARBA" id="ARBA00022741"/>
    </source>
</evidence>
<dbReference type="InterPro" id="IPR050862">
    <property type="entry name" value="RdRp_reductase_class-2"/>
</dbReference>
<reference evidence="18" key="1">
    <citation type="submission" date="2020-08" db="EMBL/GenBank/DDBJ databases">
        <title>Genomic Encyclopedia of Type Strains, Phase IV (KMG-V): Genome sequencing to study the core and pangenomes of soil and plant-associated prokaryotes.</title>
        <authorList>
            <person name="Whitman W."/>
        </authorList>
    </citation>
    <scope>NUCLEOTIDE SEQUENCE [LARGE SCALE GENOMIC DNA]</scope>
    <source>
        <strain evidence="18">M8UP27</strain>
    </source>
</reference>
<dbReference type="InterPro" id="IPR000788">
    <property type="entry name" value="RNR_lg_C"/>
</dbReference>
<dbReference type="Pfam" id="PF12637">
    <property type="entry name" value="TSCPD"/>
    <property type="match status" value="1"/>
</dbReference>
<evidence type="ECO:0000256" key="13">
    <source>
        <dbReference type="RuleBase" id="RU364064"/>
    </source>
</evidence>
<feature type="region of interest" description="Disordered" evidence="14">
    <location>
        <begin position="1"/>
        <end position="37"/>
    </location>
</feature>
<evidence type="ECO:0000259" key="15">
    <source>
        <dbReference type="Pfam" id="PF02867"/>
    </source>
</evidence>
<protein>
    <recommendedName>
        <fullName evidence="4 13">Vitamin B12-dependent ribonucleotide reductase</fullName>
        <ecNumber evidence="3 13">1.17.4.1</ecNumber>
    </recommendedName>
</protein>
<evidence type="ECO:0000313" key="18">
    <source>
        <dbReference type="EMBL" id="MBB5318405.1"/>
    </source>
</evidence>
<feature type="domain" description="TSCPD" evidence="17">
    <location>
        <begin position="879"/>
        <end position="978"/>
    </location>
</feature>
<keyword evidence="5 13" id="KW-0846">Cobalamin</keyword>
<dbReference type="PANTHER" id="PTHR43371:SF1">
    <property type="entry name" value="RIBONUCLEOSIDE-DIPHOSPHATE REDUCTASE"/>
    <property type="match status" value="1"/>
</dbReference>
<evidence type="ECO:0000256" key="11">
    <source>
        <dbReference type="ARBA" id="ARBA00025437"/>
    </source>
</evidence>
<evidence type="ECO:0000256" key="1">
    <source>
        <dbReference type="ARBA" id="ARBA00001922"/>
    </source>
</evidence>
<feature type="region of interest" description="Disordered" evidence="14">
    <location>
        <begin position="1058"/>
        <end position="1116"/>
    </location>
</feature>
<evidence type="ECO:0000256" key="3">
    <source>
        <dbReference type="ARBA" id="ARBA00012274"/>
    </source>
</evidence>
<dbReference type="PRINTS" id="PR01183">
    <property type="entry name" value="RIBORDTASEM1"/>
</dbReference>
<name>A0A7W8IL83_9BACT</name>
<dbReference type="GO" id="GO:0031419">
    <property type="term" value="F:cobalamin binding"/>
    <property type="evidence" value="ECO:0007669"/>
    <property type="project" value="UniProtKB-KW"/>
</dbReference>
<feature type="compositionally biased region" description="Polar residues" evidence="14">
    <location>
        <begin position="1064"/>
        <end position="1076"/>
    </location>
</feature>
<evidence type="ECO:0000256" key="14">
    <source>
        <dbReference type="SAM" id="MobiDB-lite"/>
    </source>
</evidence>
<comment type="cofactor">
    <cofactor evidence="1 13">
        <name>adenosylcob(III)alamin</name>
        <dbReference type="ChEBI" id="CHEBI:18408"/>
    </cofactor>
</comment>
<dbReference type="EC" id="1.17.4.1" evidence="3 13"/>
<dbReference type="EMBL" id="JACHDY010000004">
    <property type="protein sequence ID" value="MBB5318405.1"/>
    <property type="molecule type" value="Genomic_DNA"/>
</dbReference>
<dbReference type="Pfam" id="PF02867">
    <property type="entry name" value="Ribonuc_red_lgC"/>
    <property type="match status" value="1"/>
</dbReference>
<keyword evidence="7 13" id="KW-0547">Nucleotide-binding</keyword>
<comment type="caution">
    <text evidence="18">The sequence shown here is derived from an EMBL/GenBank/DDBJ whole genome shotgun (WGS) entry which is preliminary data.</text>
</comment>
<evidence type="ECO:0000256" key="8">
    <source>
        <dbReference type="ARBA" id="ARBA00023002"/>
    </source>
</evidence>
<dbReference type="SUPFAM" id="SSF51998">
    <property type="entry name" value="PFL-like glycyl radical enzymes"/>
    <property type="match status" value="1"/>
</dbReference>
<evidence type="ECO:0000256" key="6">
    <source>
        <dbReference type="ARBA" id="ARBA00022634"/>
    </source>
</evidence>
<dbReference type="CDD" id="cd02888">
    <property type="entry name" value="RNR_II_dimer"/>
    <property type="match status" value="1"/>
</dbReference>
<evidence type="ECO:0000256" key="10">
    <source>
        <dbReference type="ARBA" id="ARBA00023285"/>
    </source>
</evidence>
<comment type="similarity">
    <text evidence="2 13">Belongs to the ribonucleoside diphosphate reductase class-2 family.</text>
</comment>
<dbReference type="PANTHER" id="PTHR43371">
    <property type="entry name" value="VITAMIN B12-DEPENDENT RIBONUCLEOTIDE REDUCTASE"/>
    <property type="match status" value="1"/>
</dbReference>
<evidence type="ECO:0000256" key="5">
    <source>
        <dbReference type="ARBA" id="ARBA00022628"/>
    </source>
</evidence>
<dbReference type="GO" id="GO:0050897">
    <property type="term" value="F:cobalt ion binding"/>
    <property type="evidence" value="ECO:0007669"/>
    <property type="project" value="InterPro"/>
</dbReference>
<dbReference type="Proteomes" id="UP000568106">
    <property type="component" value="Unassembled WGS sequence"/>
</dbReference>